<dbReference type="Proteomes" id="UP000602050">
    <property type="component" value="Unassembled WGS sequence"/>
</dbReference>
<keyword evidence="5" id="KW-1185">Reference proteome</keyword>
<reference evidence="4" key="1">
    <citation type="journal article" date="2014" name="Int. J. Syst. Evol. Microbiol.">
        <title>Complete genome sequence of Corynebacterium casei LMG S-19264T (=DSM 44701T), isolated from a smear-ripened cheese.</title>
        <authorList>
            <consortium name="US DOE Joint Genome Institute (JGI-PGF)"/>
            <person name="Walter F."/>
            <person name="Albersmeier A."/>
            <person name="Kalinowski J."/>
            <person name="Ruckert C."/>
        </authorList>
    </citation>
    <scope>NUCLEOTIDE SEQUENCE</scope>
    <source>
        <strain evidence="4">CGMCC 1.12360</strain>
    </source>
</reference>
<evidence type="ECO:0000313" key="4">
    <source>
        <dbReference type="EMBL" id="GFZ75566.1"/>
    </source>
</evidence>
<dbReference type="AlphaFoldDB" id="A0A8J2XDY7"/>
<dbReference type="EMBL" id="BMEV01000026">
    <property type="protein sequence ID" value="GFZ75566.1"/>
    <property type="molecule type" value="Genomic_DNA"/>
</dbReference>
<name>A0A8J2XDY7_9BACI</name>
<evidence type="ECO:0000256" key="3">
    <source>
        <dbReference type="PIRSR" id="PIRSR016184-1"/>
    </source>
</evidence>
<dbReference type="PANTHER" id="PTHR13774">
    <property type="entry name" value="PHENAZINE BIOSYNTHESIS PROTEIN"/>
    <property type="match status" value="1"/>
</dbReference>
<protein>
    <submittedName>
        <fullName evidence="4">Putative isomerase</fullName>
    </submittedName>
</protein>
<keyword evidence="2 4" id="KW-0413">Isomerase</keyword>
<accession>A0A8J2XDY7</accession>
<evidence type="ECO:0000256" key="2">
    <source>
        <dbReference type="ARBA" id="ARBA00023235"/>
    </source>
</evidence>
<dbReference type="InterPro" id="IPR003719">
    <property type="entry name" value="Phenazine_PhzF-like"/>
</dbReference>
<comment type="similarity">
    <text evidence="1">Belongs to the PhzF family.</text>
</comment>
<reference evidence="4" key="2">
    <citation type="submission" date="2020-09" db="EMBL/GenBank/DDBJ databases">
        <authorList>
            <person name="Sun Q."/>
            <person name="Zhou Y."/>
        </authorList>
    </citation>
    <scope>NUCLEOTIDE SEQUENCE</scope>
    <source>
        <strain evidence="4">CGMCC 1.12360</strain>
    </source>
</reference>
<dbReference type="PIRSF" id="PIRSF016184">
    <property type="entry name" value="PhzC_PhzF"/>
    <property type="match status" value="1"/>
</dbReference>
<dbReference type="RefSeq" id="WP_188391911.1">
    <property type="nucleotide sequence ID" value="NZ_BMEV01000026.1"/>
</dbReference>
<gene>
    <name evidence="4" type="ORF">GCM10010978_16420</name>
</gene>
<proteinExistence type="inferred from homology"/>
<dbReference type="Gene3D" id="3.10.310.10">
    <property type="entry name" value="Diaminopimelate Epimerase, Chain A, domain 1"/>
    <property type="match status" value="2"/>
</dbReference>
<sequence>MQLPIYQVDAFTDQLFKGNPAAVVPLKTWLDDATMQKIASENNLSETAFFAEKEGMYELRWFTPAEEVDLCGHATLAAAFVIHHFINHGQRNIEFQTRSGVLSVTAENGLFTLTFPAKKAVKTECPDVLAKGLGKIPLEVYKADDYLAVFETEEDIRSLMPNFEVLKKVDSRGVIVTSAGKDADFVSRFFAPNIGIPEDSVTGSAHCTLVPFWCEKLNKKELLAKQLSARGGTLYCTDMGRKVNIAGKAVLYFEGKIYLKCGIPSLNISLTR</sequence>
<dbReference type="SUPFAM" id="SSF54506">
    <property type="entry name" value="Diaminopimelate epimerase-like"/>
    <property type="match status" value="1"/>
</dbReference>
<dbReference type="GO" id="GO:0016853">
    <property type="term" value="F:isomerase activity"/>
    <property type="evidence" value="ECO:0007669"/>
    <property type="project" value="UniProtKB-KW"/>
</dbReference>
<evidence type="ECO:0000256" key="1">
    <source>
        <dbReference type="ARBA" id="ARBA00008270"/>
    </source>
</evidence>
<organism evidence="4 5">
    <name type="scientific">Compostibacillus humi</name>
    <dbReference type="NCBI Taxonomy" id="1245525"/>
    <lineage>
        <taxon>Bacteria</taxon>
        <taxon>Bacillati</taxon>
        <taxon>Bacillota</taxon>
        <taxon>Bacilli</taxon>
        <taxon>Bacillales</taxon>
        <taxon>Bacillaceae</taxon>
        <taxon>Compostibacillus</taxon>
    </lineage>
</organism>
<dbReference type="PANTHER" id="PTHR13774:SF17">
    <property type="entry name" value="PHENAZINE BIOSYNTHESIS-LIKE DOMAIN-CONTAINING PROTEIN"/>
    <property type="match status" value="1"/>
</dbReference>
<dbReference type="Pfam" id="PF02567">
    <property type="entry name" value="PhzC-PhzF"/>
    <property type="match status" value="1"/>
</dbReference>
<feature type="active site" evidence="3">
    <location>
        <position position="46"/>
    </location>
</feature>
<dbReference type="GO" id="GO:0005737">
    <property type="term" value="C:cytoplasm"/>
    <property type="evidence" value="ECO:0007669"/>
    <property type="project" value="TreeGrafter"/>
</dbReference>
<dbReference type="NCBIfam" id="TIGR00654">
    <property type="entry name" value="PhzF_family"/>
    <property type="match status" value="1"/>
</dbReference>
<comment type="caution">
    <text evidence="4">The sequence shown here is derived from an EMBL/GenBank/DDBJ whole genome shotgun (WGS) entry which is preliminary data.</text>
</comment>
<evidence type="ECO:0000313" key="5">
    <source>
        <dbReference type="Proteomes" id="UP000602050"/>
    </source>
</evidence>